<dbReference type="GO" id="GO:0000160">
    <property type="term" value="P:phosphorelay signal transduction system"/>
    <property type="evidence" value="ECO:0007669"/>
    <property type="project" value="InterPro"/>
</dbReference>
<dbReference type="PANTHER" id="PTHR44591">
    <property type="entry name" value="STRESS RESPONSE REGULATOR PROTEIN 1"/>
    <property type="match status" value="1"/>
</dbReference>
<sequence>MCMANSPCYQVLIVDDSPAMQHALAQELGKLTVTLQIDFADSGEAALQQTLLKPYDLIFLDIMMPGLDGFDTCSRLRQRPTLKKLPIIMLSSKTSPMDEVKGVIAGCTTYLTKPIVPEQFQKTMLRITKWLAQHANETA</sequence>
<dbReference type="InterPro" id="IPR011006">
    <property type="entry name" value="CheY-like_superfamily"/>
</dbReference>
<evidence type="ECO:0000256" key="2">
    <source>
        <dbReference type="PROSITE-ProRule" id="PRU00169"/>
    </source>
</evidence>
<gene>
    <name evidence="4" type="ORF">VZ94_06010</name>
</gene>
<dbReference type="PANTHER" id="PTHR44591:SF3">
    <property type="entry name" value="RESPONSE REGULATORY DOMAIN-CONTAINING PROTEIN"/>
    <property type="match status" value="1"/>
</dbReference>
<comment type="caution">
    <text evidence="4">The sequence shown here is derived from an EMBL/GenBank/DDBJ whole genome shotgun (WGS) entry which is preliminary data.</text>
</comment>
<dbReference type="Gene3D" id="3.40.50.2300">
    <property type="match status" value="1"/>
</dbReference>
<dbReference type="InterPro" id="IPR050595">
    <property type="entry name" value="Bact_response_regulator"/>
</dbReference>
<evidence type="ECO:0000313" key="5">
    <source>
        <dbReference type="Proteomes" id="UP000033684"/>
    </source>
</evidence>
<dbReference type="PROSITE" id="PS50110">
    <property type="entry name" value="RESPONSE_REGULATORY"/>
    <property type="match status" value="1"/>
</dbReference>
<evidence type="ECO:0000313" key="4">
    <source>
        <dbReference type="EMBL" id="KJV07253.1"/>
    </source>
</evidence>
<name>A0A0F3IL50_9GAMM</name>
<accession>A0A0F3IL50</accession>
<dbReference type="SMART" id="SM00448">
    <property type="entry name" value="REC"/>
    <property type="match status" value="1"/>
</dbReference>
<dbReference type="Proteomes" id="UP000033684">
    <property type="component" value="Unassembled WGS sequence"/>
</dbReference>
<keyword evidence="1 2" id="KW-0597">Phosphoprotein</keyword>
<dbReference type="InterPro" id="IPR001789">
    <property type="entry name" value="Sig_transdc_resp-reg_receiver"/>
</dbReference>
<evidence type="ECO:0000256" key="1">
    <source>
        <dbReference type="ARBA" id="ARBA00022553"/>
    </source>
</evidence>
<reference evidence="4 5" key="2">
    <citation type="journal article" date="2016" name="Microb. Ecol.">
        <title>Genome Characteristics of a Novel Type I Methanotroph (Sn10-6) Isolated from a Flooded Indian Rice Field.</title>
        <authorList>
            <person name="Rahalkar M.C."/>
            <person name="Pandit P.S."/>
            <person name="Dhakephalkar P.K."/>
            <person name="Pore S."/>
            <person name="Arora P."/>
            <person name="Kapse N."/>
        </authorList>
    </citation>
    <scope>NUCLEOTIDE SEQUENCE [LARGE SCALE GENOMIC DNA]</scope>
    <source>
        <strain evidence="4 5">Sn10-6</strain>
    </source>
</reference>
<feature type="domain" description="Response regulatory" evidence="3">
    <location>
        <begin position="10"/>
        <end position="128"/>
    </location>
</feature>
<reference evidence="5" key="1">
    <citation type="submission" date="2015-03" db="EMBL/GenBank/DDBJ databases">
        <title>Draft genome sequence of a novel methanotroph (Sn10-6) isolated from flooded ricefield rhizosphere in India.</title>
        <authorList>
            <person name="Pandit P.S."/>
            <person name="Pore S.D."/>
            <person name="Arora P."/>
            <person name="Kapse N.G."/>
            <person name="Dhakephalkar P.K."/>
            <person name="Rahalkar M.C."/>
        </authorList>
    </citation>
    <scope>NUCLEOTIDE SEQUENCE [LARGE SCALE GENOMIC DNA]</scope>
    <source>
        <strain evidence="5">Sn10-6</strain>
    </source>
</reference>
<keyword evidence="5" id="KW-1185">Reference proteome</keyword>
<protein>
    <recommendedName>
        <fullName evidence="3">Response regulatory domain-containing protein</fullName>
    </recommendedName>
</protein>
<dbReference type="Pfam" id="PF00072">
    <property type="entry name" value="Response_reg"/>
    <property type="match status" value="1"/>
</dbReference>
<feature type="modified residue" description="4-aspartylphosphate" evidence="2">
    <location>
        <position position="61"/>
    </location>
</feature>
<proteinExistence type="predicted"/>
<dbReference type="SUPFAM" id="SSF52172">
    <property type="entry name" value="CheY-like"/>
    <property type="match status" value="1"/>
</dbReference>
<organism evidence="4 5">
    <name type="scientific">Methylocucumis oryzae</name>
    <dbReference type="NCBI Taxonomy" id="1632867"/>
    <lineage>
        <taxon>Bacteria</taxon>
        <taxon>Pseudomonadati</taxon>
        <taxon>Pseudomonadota</taxon>
        <taxon>Gammaproteobacteria</taxon>
        <taxon>Methylococcales</taxon>
        <taxon>Methylococcaceae</taxon>
        <taxon>Methylocucumis</taxon>
    </lineage>
</organism>
<evidence type="ECO:0000259" key="3">
    <source>
        <dbReference type="PROSITE" id="PS50110"/>
    </source>
</evidence>
<dbReference type="EMBL" id="LAJX01000050">
    <property type="protein sequence ID" value="KJV07253.1"/>
    <property type="molecule type" value="Genomic_DNA"/>
</dbReference>
<dbReference type="CDD" id="cd00156">
    <property type="entry name" value="REC"/>
    <property type="match status" value="1"/>
</dbReference>
<dbReference type="AlphaFoldDB" id="A0A0F3IL50"/>